<dbReference type="InterPro" id="IPR042099">
    <property type="entry name" value="ANL_N_sf"/>
</dbReference>
<evidence type="ECO:0000256" key="2">
    <source>
        <dbReference type="ARBA" id="ARBA00022840"/>
    </source>
</evidence>
<dbReference type="RefSeq" id="WP_051921844.1">
    <property type="nucleotide sequence ID" value="NZ_JGZI01000010.1"/>
</dbReference>
<dbReference type="OrthoDB" id="5240489at2"/>
<dbReference type="GO" id="GO:0016020">
    <property type="term" value="C:membrane"/>
    <property type="evidence" value="ECO:0007669"/>
    <property type="project" value="TreeGrafter"/>
</dbReference>
<evidence type="ECO:0000259" key="4">
    <source>
        <dbReference type="Pfam" id="PF00501"/>
    </source>
</evidence>
<protein>
    <submittedName>
        <fullName evidence="5">AMP-binding enzyme</fullName>
        <ecNumber evidence="5">6.2.1.3</ecNumber>
    </submittedName>
</protein>
<reference evidence="5 6" key="1">
    <citation type="submission" date="2014-03" db="EMBL/GenBank/DDBJ databases">
        <title>Genomics of Bifidobacteria.</title>
        <authorList>
            <person name="Ventura M."/>
            <person name="Milani C."/>
            <person name="Lugli G.A."/>
        </authorList>
    </citation>
    <scope>NUCLEOTIDE SEQUENCE [LARGE SCALE GENOMIC DNA]</scope>
    <source>
        <strain evidence="5 6">LMG 21775</strain>
    </source>
</reference>
<dbReference type="eggNOG" id="COG1022">
    <property type="taxonomic scope" value="Bacteria"/>
</dbReference>
<dbReference type="PROSITE" id="PS00455">
    <property type="entry name" value="AMP_BINDING"/>
    <property type="match status" value="1"/>
</dbReference>
<comment type="caution">
    <text evidence="5">The sequence shown here is derived from an EMBL/GenBank/DDBJ whole genome shotgun (WGS) entry which is preliminary data.</text>
</comment>
<feature type="domain" description="AMP-dependent synthetase/ligase" evidence="4">
    <location>
        <begin position="25"/>
        <end position="428"/>
    </location>
</feature>
<organism evidence="5 6">
    <name type="scientific">Bifidobacterium psychraerophilum</name>
    <dbReference type="NCBI Taxonomy" id="218140"/>
    <lineage>
        <taxon>Bacteria</taxon>
        <taxon>Bacillati</taxon>
        <taxon>Actinomycetota</taxon>
        <taxon>Actinomycetes</taxon>
        <taxon>Bifidobacteriales</taxon>
        <taxon>Bifidobacteriaceae</taxon>
        <taxon>Bifidobacterium</taxon>
    </lineage>
</organism>
<proteinExistence type="predicted"/>
<dbReference type="CDD" id="cd05907">
    <property type="entry name" value="VL_LC_FACS_like"/>
    <property type="match status" value="1"/>
</dbReference>
<dbReference type="GO" id="GO:0004467">
    <property type="term" value="F:long-chain fatty acid-CoA ligase activity"/>
    <property type="evidence" value="ECO:0007669"/>
    <property type="project" value="UniProtKB-EC"/>
</dbReference>
<evidence type="ECO:0000313" key="6">
    <source>
        <dbReference type="Proteomes" id="UP000029050"/>
    </source>
</evidence>
<dbReference type="Proteomes" id="UP000029050">
    <property type="component" value="Unassembled WGS sequence"/>
</dbReference>
<dbReference type="AlphaFoldDB" id="A0A087CCW8"/>
<dbReference type="Pfam" id="PF00501">
    <property type="entry name" value="AMP-binding"/>
    <property type="match status" value="1"/>
</dbReference>
<dbReference type="InterPro" id="IPR000873">
    <property type="entry name" value="AMP-dep_synth/lig_dom"/>
</dbReference>
<dbReference type="PANTHER" id="PTHR43272:SF33">
    <property type="entry name" value="AMP-BINDING DOMAIN-CONTAINING PROTEIN-RELATED"/>
    <property type="match status" value="1"/>
</dbReference>
<keyword evidence="6" id="KW-1185">Reference proteome</keyword>
<gene>
    <name evidence="5" type="ORF">BPSY_1523</name>
</gene>
<name>A0A087CCW8_9BIFI</name>
<dbReference type="PANTHER" id="PTHR43272">
    <property type="entry name" value="LONG-CHAIN-FATTY-ACID--COA LIGASE"/>
    <property type="match status" value="1"/>
</dbReference>
<dbReference type="GeneID" id="98300709"/>
<feature type="region of interest" description="Disordered" evidence="3">
    <location>
        <begin position="654"/>
        <end position="701"/>
    </location>
</feature>
<dbReference type="SUPFAM" id="SSF56801">
    <property type="entry name" value="Acetyl-CoA synthetase-like"/>
    <property type="match status" value="1"/>
</dbReference>
<dbReference type="EMBL" id="JGZI01000010">
    <property type="protein sequence ID" value="KFI81118.1"/>
    <property type="molecule type" value="Genomic_DNA"/>
</dbReference>
<sequence length="701" mass="76630">MLREFSVETSHPTNDGDTVFSLLSNRVERYPEDTIAQWQDEFTRDWHEVRADQMLQRVREVAKGLMALGVHKGSTVVIYSATCYDWGVIDFACAAIGAVSVPVYETDSSKQAAAIVKDVKPVVAFAGGSDHAQVLEGLRSGSQGLKYVFNFEAGGLNAVSDFGESISEDDLDKAIVQVKADDLSTIVYTSGSTGKPKGVMLTHRNFTHIVFAGYEALPNMLAAPSRLLLFLPLAHCFARYIQYVAIGSRGVVGYVPNTKHLLADLRSFKPSYLLGVPRVFEKVYNAASQKAGAGIRGRLFAQAFEHFVQWSKTEQLHERHTAIQRLRHRFFMGTVGSSVRSALGPNLRFLACGGAPMNADLAHFFNGIDDITFIQGYGMTETAAPCCVNGEIENEVGSVGRPGPGISVGLADDDELLVKGPNVFVGYYGSKRLDRSVIDADGWLHTGDLATIDDNGFVFITGRKKDIIITAGGKNISPAPLEDTISTCPIVSQSVVVGDAKPFIGALITLDPEMLHSWLKSQALDPEMPVEEAATNDAVRAFVQQYVDQANSTVSRAESVRKFIIINEDFTQEQGTLTPSMKVVRPQVLRLYAQLIDKVLYAPKNPNARPVPTTAKLMEKASESVTPLVNMAQENALPRINEMREAIDRARTNVSDSFASVSERIRSAQDGEDEHDDHEAHDEHDAQTDTGGEKTQEANEE</sequence>
<dbReference type="EC" id="6.2.1.3" evidence="5"/>
<keyword evidence="1" id="KW-0547">Nucleotide-binding</keyword>
<evidence type="ECO:0000256" key="3">
    <source>
        <dbReference type="SAM" id="MobiDB-lite"/>
    </source>
</evidence>
<dbReference type="InterPro" id="IPR020845">
    <property type="entry name" value="AMP-binding_CS"/>
</dbReference>
<feature type="compositionally biased region" description="Basic and acidic residues" evidence="3">
    <location>
        <begin position="677"/>
        <end position="701"/>
    </location>
</feature>
<dbReference type="Pfam" id="PF23562">
    <property type="entry name" value="AMP-binding_C_3"/>
    <property type="match status" value="1"/>
</dbReference>
<keyword evidence="5" id="KW-0436">Ligase</keyword>
<dbReference type="Gene3D" id="3.40.50.12780">
    <property type="entry name" value="N-terminal domain of ligase-like"/>
    <property type="match status" value="1"/>
</dbReference>
<accession>A0A087CCW8</accession>
<keyword evidence="2" id="KW-0067">ATP-binding</keyword>
<dbReference type="STRING" id="218140.BPSY_1523"/>
<evidence type="ECO:0000256" key="1">
    <source>
        <dbReference type="ARBA" id="ARBA00022741"/>
    </source>
</evidence>
<dbReference type="GO" id="GO:0005524">
    <property type="term" value="F:ATP binding"/>
    <property type="evidence" value="ECO:0007669"/>
    <property type="project" value="UniProtKB-KW"/>
</dbReference>
<evidence type="ECO:0000313" key="5">
    <source>
        <dbReference type="EMBL" id="KFI81118.1"/>
    </source>
</evidence>